<keyword evidence="2" id="KW-1185">Reference proteome</keyword>
<comment type="caution">
    <text evidence="1">The sequence shown here is derived from an EMBL/GenBank/DDBJ whole genome shotgun (WGS) entry which is preliminary data.</text>
</comment>
<gene>
    <name evidence="1" type="ORF">L6164_034534</name>
</gene>
<reference evidence="1 2" key="1">
    <citation type="journal article" date="2022" name="DNA Res.">
        <title>Chromosomal-level genome assembly of the orchid tree Bauhinia variegata (Leguminosae; Cercidoideae) supports the allotetraploid origin hypothesis of Bauhinia.</title>
        <authorList>
            <person name="Zhong Y."/>
            <person name="Chen Y."/>
            <person name="Zheng D."/>
            <person name="Pang J."/>
            <person name="Liu Y."/>
            <person name="Luo S."/>
            <person name="Meng S."/>
            <person name="Qian L."/>
            <person name="Wei D."/>
            <person name="Dai S."/>
            <person name="Zhou R."/>
        </authorList>
    </citation>
    <scope>NUCLEOTIDE SEQUENCE [LARGE SCALE GENOMIC DNA]</scope>
    <source>
        <strain evidence="1">BV-YZ2020</strain>
    </source>
</reference>
<evidence type="ECO:0000313" key="2">
    <source>
        <dbReference type="Proteomes" id="UP000828941"/>
    </source>
</evidence>
<name>A0ACB9KVU8_BAUVA</name>
<proteinExistence type="predicted"/>
<accession>A0ACB9KVU8</accession>
<protein>
    <submittedName>
        <fullName evidence="1">Uncharacterized protein</fullName>
    </submittedName>
</protein>
<dbReference type="EMBL" id="CM039438">
    <property type="protein sequence ID" value="KAI4301238.1"/>
    <property type="molecule type" value="Genomic_DNA"/>
</dbReference>
<sequence>MSFMASSPSARSLIMPRQFQGELSEKLFCGCYGHRMWSWSSTCSVIFSSWFLFCLWLMYLSLFLSGSVL</sequence>
<dbReference type="Proteomes" id="UP000828941">
    <property type="component" value="Chromosome 13"/>
</dbReference>
<organism evidence="1 2">
    <name type="scientific">Bauhinia variegata</name>
    <name type="common">Purple orchid tree</name>
    <name type="synonym">Phanera variegata</name>
    <dbReference type="NCBI Taxonomy" id="167791"/>
    <lineage>
        <taxon>Eukaryota</taxon>
        <taxon>Viridiplantae</taxon>
        <taxon>Streptophyta</taxon>
        <taxon>Embryophyta</taxon>
        <taxon>Tracheophyta</taxon>
        <taxon>Spermatophyta</taxon>
        <taxon>Magnoliopsida</taxon>
        <taxon>eudicotyledons</taxon>
        <taxon>Gunneridae</taxon>
        <taxon>Pentapetalae</taxon>
        <taxon>rosids</taxon>
        <taxon>fabids</taxon>
        <taxon>Fabales</taxon>
        <taxon>Fabaceae</taxon>
        <taxon>Cercidoideae</taxon>
        <taxon>Cercideae</taxon>
        <taxon>Bauhiniinae</taxon>
        <taxon>Bauhinia</taxon>
    </lineage>
</organism>
<evidence type="ECO:0000313" key="1">
    <source>
        <dbReference type="EMBL" id="KAI4301238.1"/>
    </source>
</evidence>